<proteinExistence type="predicted"/>
<evidence type="ECO:0000313" key="1">
    <source>
        <dbReference type="EMBL" id="MBR0653074.1"/>
    </source>
</evidence>
<name>A0ABS5EPV9_9PROT</name>
<reference evidence="2" key="1">
    <citation type="journal article" date="2021" name="Syst. Appl. Microbiol.">
        <title>Roseomonas hellenica sp. nov., isolated from roots of wild-growing Alkanna tinctoria.</title>
        <authorList>
            <person name="Rat A."/>
            <person name="Naranjo H.D."/>
            <person name="Lebbe L."/>
            <person name="Cnockaert M."/>
            <person name="Krigas N."/>
            <person name="Grigoriadou K."/>
            <person name="Maloupa E."/>
            <person name="Willems A."/>
        </authorList>
    </citation>
    <scope>NUCLEOTIDE SEQUENCE [LARGE SCALE GENOMIC DNA]</scope>
    <source>
        <strain evidence="2">LMG 31159</strain>
    </source>
</reference>
<comment type="caution">
    <text evidence="1">The sequence shown here is derived from an EMBL/GenBank/DDBJ whole genome shotgun (WGS) entry which is preliminary data.</text>
</comment>
<dbReference type="Proteomes" id="UP000698752">
    <property type="component" value="Unassembled WGS sequence"/>
</dbReference>
<dbReference type="EMBL" id="JAAEDI010000040">
    <property type="protein sequence ID" value="MBR0653074.1"/>
    <property type="molecule type" value="Genomic_DNA"/>
</dbReference>
<evidence type="ECO:0000313" key="2">
    <source>
        <dbReference type="Proteomes" id="UP000698752"/>
    </source>
</evidence>
<sequence>MIGVAARSGGDDFAQLAASVQAMRELVCAAGETAQSEAVTTLHSLARILERVAQQ</sequence>
<gene>
    <name evidence="1" type="ORF">GXW78_25690</name>
</gene>
<dbReference type="RefSeq" id="WP_211871783.1">
    <property type="nucleotide sequence ID" value="NZ_JAAEDI010000040.1"/>
</dbReference>
<organism evidence="1 2">
    <name type="scientific">Neoroseomonas terrae</name>
    <dbReference type="NCBI Taxonomy" id="424799"/>
    <lineage>
        <taxon>Bacteria</taxon>
        <taxon>Pseudomonadati</taxon>
        <taxon>Pseudomonadota</taxon>
        <taxon>Alphaproteobacteria</taxon>
        <taxon>Acetobacterales</taxon>
        <taxon>Acetobacteraceae</taxon>
        <taxon>Neoroseomonas</taxon>
    </lineage>
</organism>
<accession>A0ABS5EPV9</accession>
<keyword evidence="2" id="KW-1185">Reference proteome</keyword>
<protein>
    <submittedName>
        <fullName evidence="1">Uncharacterized protein</fullName>
    </submittedName>
</protein>